<proteinExistence type="predicted"/>
<dbReference type="AlphaFoldDB" id="E8RVV5"/>
<dbReference type="Pfam" id="PF13707">
    <property type="entry name" value="RloB"/>
    <property type="match status" value="1"/>
</dbReference>
<dbReference type="OrthoDB" id="199633at2"/>
<keyword evidence="1" id="KW-0614">Plasmid</keyword>
<keyword evidence="2" id="KW-1185">Reference proteome</keyword>
<dbReference type="Proteomes" id="UP000001492">
    <property type="component" value="Plasmid pASTEX02"/>
</dbReference>
<evidence type="ECO:0000313" key="1">
    <source>
        <dbReference type="EMBL" id="ADU15377.1"/>
    </source>
</evidence>
<dbReference type="InterPro" id="IPR025591">
    <property type="entry name" value="RloB"/>
</dbReference>
<reference evidence="2" key="1">
    <citation type="submission" date="2010-12" db="EMBL/GenBank/DDBJ databases">
        <title>Complete sequence of plasmid 2 of Asticcacaulis excentricus CB 48.</title>
        <authorList>
            <consortium name="US DOE Joint Genome Institute"/>
            <person name="Lucas S."/>
            <person name="Copeland A."/>
            <person name="Lapidus A."/>
            <person name="Cheng J.-F."/>
            <person name="Bruce D."/>
            <person name="Goodwin L."/>
            <person name="Pitluck S."/>
            <person name="Teshima H."/>
            <person name="Davenport K."/>
            <person name="Detter J.C."/>
            <person name="Han C."/>
            <person name="Tapia R."/>
            <person name="Land M."/>
            <person name="Hauser L."/>
            <person name="Jeffries C."/>
            <person name="Kyrpides N."/>
            <person name="Ivanova N."/>
            <person name="Ovchinnikova G."/>
            <person name="Brun Y.V."/>
            <person name="Woyke T."/>
        </authorList>
    </citation>
    <scope>NUCLEOTIDE SEQUENCE [LARGE SCALE GENOMIC DNA]</scope>
    <source>
        <strain evidence="2">ATCC 15261 / DSM 4724 / KCTC 12464 / NCIMB 9791 / VKM B-1370 / CB 48</strain>
        <plasmid evidence="2">pASTEX02</plasmid>
    </source>
</reference>
<dbReference type="RefSeq" id="WP_013481190.1">
    <property type="nucleotide sequence ID" value="NC_014819.1"/>
</dbReference>
<evidence type="ECO:0008006" key="3">
    <source>
        <dbReference type="Google" id="ProtNLM"/>
    </source>
</evidence>
<dbReference type="HOGENOM" id="CLU_1458389_0_0_5"/>
<accession>E8RVV5</accession>
<evidence type="ECO:0000313" key="2">
    <source>
        <dbReference type="Proteomes" id="UP000001492"/>
    </source>
</evidence>
<geneLocation type="plasmid" evidence="1 2">
    <name>pASTEX02</name>
</geneLocation>
<gene>
    <name evidence="1" type="ordered locus">Astex_3766</name>
</gene>
<dbReference type="KEGG" id="aex:Astex_3766"/>
<protein>
    <recommendedName>
        <fullName evidence="3">RloB domain-containing protein</fullName>
    </recommendedName>
</protein>
<organism evidence="1 2">
    <name type="scientific">Asticcacaulis excentricus (strain ATCC 15261 / DSM 4724 / KCTC 12464 / NCIMB 9791 / VKM B-1370 / CB 48)</name>
    <dbReference type="NCBI Taxonomy" id="573065"/>
    <lineage>
        <taxon>Bacteria</taxon>
        <taxon>Pseudomonadati</taxon>
        <taxon>Pseudomonadota</taxon>
        <taxon>Alphaproteobacteria</taxon>
        <taxon>Caulobacterales</taxon>
        <taxon>Caulobacteraceae</taxon>
        <taxon>Asticcacaulis</taxon>
    </lineage>
</organism>
<name>E8RVV5_ASTEC</name>
<sequence>MKKQQRERTRILVGCEGESEIGYAVHLRRRADEKGLFVHIDPPKLRGGDALARLEWMEDYIAKEEARRDPFEHKYALLDTDQNRLTPDRADKARRLAERLGVTVIWQDPTHEALLVRHFEGHTTRRPPSAAAATAQLEKLWGGYAKGMTAMDYMRALTVEHVARAGDVEPDLLSLLIAIGLVTIVDEA</sequence>
<dbReference type="EMBL" id="CP002398">
    <property type="protein sequence ID" value="ADU15377.1"/>
    <property type="molecule type" value="Genomic_DNA"/>
</dbReference>